<name>A0ABV7VTD7_9GAMM</name>
<keyword evidence="3" id="KW-1185">Reference proteome</keyword>
<reference evidence="3" key="1">
    <citation type="journal article" date="2019" name="Int. J. Syst. Evol. Microbiol.">
        <title>The Global Catalogue of Microorganisms (GCM) 10K type strain sequencing project: providing services to taxonomists for standard genome sequencing and annotation.</title>
        <authorList>
            <consortium name="The Broad Institute Genomics Platform"/>
            <consortium name="The Broad Institute Genome Sequencing Center for Infectious Disease"/>
            <person name="Wu L."/>
            <person name="Ma J."/>
        </authorList>
    </citation>
    <scope>NUCLEOTIDE SEQUENCE [LARGE SCALE GENOMIC DNA]</scope>
    <source>
        <strain evidence="3">KCTC 42424</strain>
    </source>
</reference>
<feature type="compositionally biased region" description="Polar residues" evidence="1">
    <location>
        <begin position="219"/>
        <end position="228"/>
    </location>
</feature>
<evidence type="ECO:0000313" key="3">
    <source>
        <dbReference type="Proteomes" id="UP001595722"/>
    </source>
</evidence>
<dbReference type="InterPro" id="IPR021409">
    <property type="entry name" value="DUF3047"/>
</dbReference>
<feature type="region of interest" description="Disordered" evidence="1">
    <location>
        <begin position="203"/>
        <end position="239"/>
    </location>
</feature>
<evidence type="ECO:0000313" key="2">
    <source>
        <dbReference type="EMBL" id="MFC3680575.1"/>
    </source>
</evidence>
<protein>
    <submittedName>
        <fullName evidence="2">DUF3047 domain-containing protein</fullName>
    </submittedName>
</protein>
<comment type="caution">
    <text evidence="2">The sequence shown here is derived from an EMBL/GenBank/DDBJ whole genome shotgun (WGS) entry which is preliminary data.</text>
</comment>
<dbReference type="RefSeq" id="WP_376866576.1">
    <property type="nucleotide sequence ID" value="NZ_JBHRYB010000010.1"/>
</dbReference>
<proteinExistence type="predicted"/>
<dbReference type="Pfam" id="PF11249">
    <property type="entry name" value="DUF3047"/>
    <property type="match status" value="1"/>
</dbReference>
<dbReference type="Proteomes" id="UP001595722">
    <property type="component" value="Unassembled WGS sequence"/>
</dbReference>
<sequence length="239" mass="26794">MHAFPAAIALLVVVLFWLLSGSGKVFASEEQLLLSVEQLPHWSLDCDDCLLEPQYDVLVGNVLRLQSRGEMVLSRELQQSPRAPRLNWRWTVDAFVERQPLLRLTVQAEETEHWPQRTLHYVWDSGRDAGDEQSLSDFEHLIVVNGRDSKAENWQQVQADLNRDWQRIYGEDFPRIETLEVALGMPGESGGTGGFVQQLSISAAPELADNDMPPAPVPNSEQTLTVDQVKQLPATAAGE</sequence>
<gene>
    <name evidence="2" type="ORF">ACFOMG_10760</name>
</gene>
<dbReference type="EMBL" id="JBHRYB010000010">
    <property type="protein sequence ID" value="MFC3680575.1"/>
    <property type="molecule type" value="Genomic_DNA"/>
</dbReference>
<accession>A0ABV7VTD7</accession>
<evidence type="ECO:0000256" key="1">
    <source>
        <dbReference type="SAM" id="MobiDB-lite"/>
    </source>
</evidence>
<organism evidence="2 3">
    <name type="scientific">Bacterioplanoides pacificum</name>
    <dbReference type="NCBI Taxonomy" id="1171596"/>
    <lineage>
        <taxon>Bacteria</taxon>
        <taxon>Pseudomonadati</taxon>
        <taxon>Pseudomonadota</taxon>
        <taxon>Gammaproteobacteria</taxon>
        <taxon>Oceanospirillales</taxon>
        <taxon>Oceanospirillaceae</taxon>
        <taxon>Bacterioplanoides</taxon>
    </lineage>
</organism>